<gene>
    <name evidence="1" type="ORF">SeMB42_g03070</name>
</gene>
<evidence type="ECO:0000313" key="2">
    <source>
        <dbReference type="Proteomes" id="UP000317494"/>
    </source>
</evidence>
<evidence type="ECO:0000313" key="1">
    <source>
        <dbReference type="EMBL" id="TPX48264.1"/>
    </source>
</evidence>
<accession>A0A507D9Q4</accession>
<protein>
    <submittedName>
        <fullName evidence="1">Uncharacterized protein</fullName>
    </submittedName>
</protein>
<dbReference type="Proteomes" id="UP000317494">
    <property type="component" value="Unassembled WGS sequence"/>
</dbReference>
<name>A0A507D9Q4_9FUNG</name>
<dbReference type="AlphaFoldDB" id="A0A507D9Q4"/>
<reference evidence="1 2" key="1">
    <citation type="journal article" date="2019" name="Sci. Rep.">
        <title>Comparative genomics of chytrid fungi reveal insights into the obligate biotrophic and pathogenic lifestyle of Synchytrium endobioticum.</title>
        <authorList>
            <person name="van de Vossenberg B.T.L.H."/>
            <person name="Warris S."/>
            <person name="Nguyen H.D.T."/>
            <person name="van Gent-Pelzer M.P.E."/>
            <person name="Joly D.L."/>
            <person name="van de Geest H.C."/>
            <person name="Bonants P.J.M."/>
            <person name="Smith D.S."/>
            <person name="Levesque C.A."/>
            <person name="van der Lee T.A.J."/>
        </authorList>
    </citation>
    <scope>NUCLEOTIDE SEQUENCE [LARGE SCALE GENOMIC DNA]</scope>
    <source>
        <strain evidence="1 2">MB42</strain>
    </source>
</reference>
<dbReference type="VEuPathDB" id="FungiDB:SeMB42_g03070"/>
<comment type="caution">
    <text evidence="1">The sequence shown here is derived from an EMBL/GenBank/DDBJ whole genome shotgun (WGS) entry which is preliminary data.</text>
</comment>
<organism evidence="1 2">
    <name type="scientific">Synchytrium endobioticum</name>
    <dbReference type="NCBI Taxonomy" id="286115"/>
    <lineage>
        <taxon>Eukaryota</taxon>
        <taxon>Fungi</taxon>
        <taxon>Fungi incertae sedis</taxon>
        <taxon>Chytridiomycota</taxon>
        <taxon>Chytridiomycota incertae sedis</taxon>
        <taxon>Chytridiomycetes</taxon>
        <taxon>Synchytriales</taxon>
        <taxon>Synchytriaceae</taxon>
        <taxon>Synchytrium</taxon>
    </lineage>
</organism>
<sequence>MLALPRVWQVVVRSFQASFLQAKETIMHSVETELTTPNVHFRHCETYAPTFGQRLLRITLYKQSQSTCA</sequence>
<dbReference type="EMBL" id="QEAN01000103">
    <property type="protein sequence ID" value="TPX48264.1"/>
    <property type="molecule type" value="Genomic_DNA"/>
</dbReference>
<proteinExistence type="predicted"/>
<keyword evidence="2" id="KW-1185">Reference proteome</keyword>